<sequence length="700" mass="79130">MKKIFTLYFLFIVGVQFASGQIITSGKSFLSSNFTGSLEKVAGQPSIGAKQTERNTMDTLSSRNPVFSTLVATRHNPAVERVSLVPVIRHITITPILLSQAYNLSAGIRAVDHTGLDVPQMNYTAYGTSGSVSFSAGYGAQKKSSANLQLTHRTRKITLYADYLFMINHFRQTFINYRKVDYQGLTTQTWDSIVRNPLVYHHALNTGMEYRLSQRTSLNASLSGFSNAVTVNDENIRTNMMQGDQATTPVLLTHLEKNQWSHWRGVVSLHHQFAKEQELNAELGYLYSQANDLHHFVQNNSNSSDTPSGTNPFAVDRKIPIQVAMSSVNYTKHFSKQSKLEAGIKGSVANLESQVVLNRFKQDQWQRDSTASYQMNRLEYIGAAYLAISHQLNAKTKLNTSLRWEYSHTQIHNAQNKELVQRRSGILLPSLSFSREFSQASSLQLSYARSLHRPAYNFLAAYIFPTDAFSGNMNLRPSTVDALAATFQVKEKYQVMLGYTYSKNPILPLQFHVNSQTNQQYAQAENLKDIQHYYLTFSFQSNIAPWWQVQNKIVGNWQRNRTVYEGTPLQAQKTYGNIQIANILRLPHDYSAEITGFYQTMSLYGVGYMKAFGGLNIGVQKKLRNNQGLLKLTADDILGTMGIRVVNHQPAVQLNHAIQARFVEPRIFRLTYSRTFGNLQVKRVSHLSGTCEEEANRATK</sequence>
<evidence type="ECO:0000259" key="4">
    <source>
        <dbReference type="Pfam" id="PF14905"/>
    </source>
</evidence>
<feature type="domain" description="Outer membrane protein beta-barrel" evidence="4">
    <location>
        <begin position="271"/>
        <end position="656"/>
    </location>
</feature>
<evidence type="ECO:0000313" key="6">
    <source>
        <dbReference type="Proteomes" id="UP000480178"/>
    </source>
</evidence>
<reference evidence="5 6" key="1">
    <citation type="submission" date="2020-01" db="EMBL/GenBank/DDBJ databases">
        <authorList>
            <person name="Kim M.K."/>
        </authorList>
    </citation>
    <scope>NUCLEOTIDE SEQUENCE [LARGE SCALE GENOMIC DNA]</scope>
    <source>
        <strain evidence="5 6">172606-1</strain>
    </source>
</reference>
<dbReference type="Pfam" id="PF14905">
    <property type="entry name" value="OMP_b-brl_3"/>
    <property type="match status" value="1"/>
</dbReference>
<evidence type="ECO:0000256" key="1">
    <source>
        <dbReference type="ARBA" id="ARBA00004442"/>
    </source>
</evidence>
<dbReference type="RefSeq" id="WP_162446707.1">
    <property type="nucleotide sequence ID" value="NZ_CP048222.1"/>
</dbReference>
<dbReference type="InterPro" id="IPR036942">
    <property type="entry name" value="Beta-barrel_TonB_sf"/>
</dbReference>
<accession>A0A6C0GSA7</accession>
<dbReference type="GO" id="GO:0009279">
    <property type="term" value="C:cell outer membrane"/>
    <property type="evidence" value="ECO:0007669"/>
    <property type="project" value="UniProtKB-SubCell"/>
</dbReference>
<protein>
    <submittedName>
        <fullName evidence="5">Outer membrane beta-barrel protein</fullName>
    </submittedName>
</protein>
<keyword evidence="2" id="KW-0472">Membrane</keyword>
<organism evidence="5 6">
    <name type="scientific">Rhodocytophaga rosea</name>
    <dbReference type="NCBI Taxonomy" id="2704465"/>
    <lineage>
        <taxon>Bacteria</taxon>
        <taxon>Pseudomonadati</taxon>
        <taxon>Bacteroidota</taxon>
        <taxon>Cytophagia</taxon>
        <taxon>Cytophagales</taxon>
        <taxon>Rhodocytophagaceae</taxon>
        <taxon>Rhodocytophaga</taxon>
    </lineage>
</organism>
<dbReference type="Proteomes" id="UP000480178">
    <property type="component" value="Chromosome"/>
</dbReference>
<evidence type="ECO:0000256" key="3">
    <source>
        <dbReference type="ARBA" id="ARBA00023237"/>
    </source>
</evidence>
<dbReference type="AlphaFoldDB" id="A0A6C0GSA7"/>
<keyword evidence="3" id="KW-0998">Cell outer membrane</keyword>
<comment type="subcellular location">
    <subcellularLocation>
        <location evidence="1">Cell outer membrane</location>
    </subcellularLocation>
</comment>
<name>A0A6C0GSA7_9BACT</name>
<dbReference type="KEGG" id="rhoz:GXP67_30840"/>
<dbReference type="InterPro" id="IPR041700">
    <property type="entry name" value="OMP_b-brl_3"/>
</dbReference>
<evidence type="ECO:0000256" key="2">
    <source>
        <dbReference type="ARBA" id="ARBA00023136"/>
    </source>
</evidence>
<evidence type="ECO:0000313" key="5">
    <source>
        <dbReference type="EMBL" id="QHT70734.1"/>
    </source>
</evidence>
<dbReference type="Gene3D" id="2.40.170.20">
    <property type="entry name" value="TonB-dependent receptor, beta-barrel domain"/>
    <property type="match status" value="1"/>
</dbReference>
<keyword evidence="6" id="KW-1185">Reference proteome</keyword>
<dbReference type="SUPFAM" id="SSF56935">
    <property type="entry name" value="Porins"/>
    <property type="match status" value="1"/>
</dbReference>
<proteinExistence type="predicted"/>
<dbReference type="EMBL" id="CP048222">
    <property type="protein sequence ID" value="QHT70734.1"/>
    <property type="molecule type" value="Genomic_DNA"/>
</dbReference>
<gene>
    <name evidence="5" type="ORF">GXP67_30840</name>
</gene>